<evidence type="ECO:0000313" key="2">
    <source>
        <dbReference type="Proteomes" id="UP000317703"/>
    </source>
</evidence>
<sequence>MNGYEERSTTTFPEAWDDEGALKRRYSLYRYESIGWKSLTGIPRDLANHEES</sequence>
<name>A0A514TUW5_9CAUD</name>
<protein>
    <submittedName>
        <fullName evidence="1">Uncharacterized protein</fullName>
    </submittedName>
</protein>
<accession>A0A514TUW5</accession>
<keyword evidence="2" id="KW-1185">Reference proteome</keyword>
<gene>
    <name evidence="1" type="ORF">PS1_0050</name>
</gene>
<dbReference type="EMBL" id="MN032614">
    <property type="protein sequence ID" value="QDJ96809.1"/>
    <property type="molecule type" value="Genomic_DNA"/>
</dbReference>
<organism evidence="1 2">
    <name type="scientific">Aeromonas phage PS1</name>
    <dbReference type="NCBI Taxonomy" id="2591406"/>
    <lineage>
        <taxon>Viruses</taxon>
        <taxon>Duplodnaviria</taxon>
        <taxon>Heunggongvirae</taxon>
        <taxon>Uroviricota</taxon>
        <taxon>Caudoviricetes</taxon>
        <taxon>Chimalliviridae</taxon>
        <taxon>Ferozepurvirus</taxon>
        <taxon>Ferozepurvirus PS1</taxon>
    </lineage>
</organism>
<evidence type="ECO:0000313" key="1">
    <source>
        <dbReference type="EMBL" id="QDJ96809.1"/>
    </source>
</evidence>
<dbReference type="Proteomes" id="UP000317703">
    <property type="component" value="Segment"/>
</dbReference>
<proteinExistence type="predicted"/>
<reference evidence="1" key="1">
    <citation type="submission" date="2019-06" db="EMBL/GenBank/DDBJ databases">
        <title>Complete genome sequence of Aeromonas hydrophila bacteriophage PS1.</title>
        <authorList>
            <person name="Rai S."/>
            <person name="Tyagi A."/>
            <person name="Kumar N."/>
            <person name="Singh N."/>
        </authorList>
    </citation>
    <scope>NUCLEOTIDE SEQUENCE [LARGE SCALE GENOMIC DNA]</scope>
</reference>